<protein>
    <submittedName>
        <fullName evidence="2">Uncharacterized protein</fullName>
    </submittedName>
</protein>
<dbReference type="Proteomes" id="UP000324222">
    <property type="component" value="Unassembled WGS sequence"/>
</dbReference>
<evidence type="ECO:0000256" key="1">
    <source>
        <dbReference type="SAM" id="MobiDB-lite"/>
    </source>
</evidence>
<reference evidence="2 3" key="1">
    <citation type="submission" date="2019-05" db="EMBL/GenBank/DDBJ databases">
        <title>Another draft genome of Portunus trituberculatus and its Hox gene families provides insights of decapod evolution.</title>
        <authorList>
            <person name="Jeong J.-H."/>
            <person name="Song I."/>
            <person name="Kim S."/>
            <person name="Choi T."/>
            <person name="Kim D."/>
            <person name="Ryu S."/>
            <person name="Kim W."/>
        </authorList>
    </citation>
    <scope>NUCLEOTIDE SEQUENCE [LARGE SCALE GENOMIC DNA]</scope>
    <source>
        <tissue evidence="2">Muscle</tissue>
    </source>
</reference>
<evidence type="ECO:0000313" key="3">
    <source>
        <dbReference type="Proteomes" id="UP000324222"/>
    </source>
</evidence>
<keyword evidence="3" id="KW-1185">Reference proteome</keyword>
<sequence length="133" mass="14471">MLRHTSGLCMVITDGDVVGNASSRLLYLVFDLIITRGNHDTSFGTADAPEGPTCDLVPGAMSCLDAASSAARRLTPKEPAPVRSFCGKCRRNEWWRRLGNWGRMALVSQATEREPAASPLRRRPPSPSSSPPY</sequence>
<gene>
    <name evidence="2" type="ORF">E2C01_075592</name>
</gene>
<proteinExistence type="predicted"/>
<organism evidence="2 3">
    <name type="scientific">Portunus trituberculatus</name>
    <name type="common">Swimming crab</name>
    <name type="synonym">Neptunus trituberculatus</name>
    <dbReference type="NCBI Taxonomy" id="210409"/>
    <lineage>
        <taxon>Eukaryota</taxon>
        <taxon>Metazoa</taxon>
        <taxon>Ecdysozoa</taxon>
        <taxon>Arthropoda</taxon>
        <taxon>Crustacea</taxon>
        <taxon>Multicrustacea</taxon>
        <taxon>Malacostraca</taxon>
        <taxon>Eumalacostraca</taxon>
        <taxon>Eucarida</taxon>
        <taxon>Decapoda</taxon>
        <taxon>Pleocyemata</taxon>
        <taxon>Brachyura</taxon>
        <taxon>Eubrachyura</taxon>
        <taxon>Portunoidea</taxon>
        <taxon>Portunidae</taxon>
        <taxon>Portuninae</taxon>
        <taxon>Portunus</taxon>
    </lineage>
</organism>
<accession>A0A5B7IB29</accession>
<dbReference type="AlphaFoldDB" id="A0A5B7IB29"/>
<feature type="region of interest" description="Disordered" evidence="1">
    <location>
        <begin position="109"/>
        <end position="133"/>
    </location>
</feature>
<evidence type="ECO:0000313" key="2">
    <source>
        <dbReference type="EMBL" id="MPC80992.1"/>
    </source>
</evidence>
<dbReference type="EMBL" id="VSRR010055622">
    <property type="protein sequence ID" value="MPC80992.1"/>
    <property type="molecule type" value="Genomic_DNA"/>
</dbReference>
<comment type="caution">
    <text evidence="2">The sequence shown here is derived from an EMBL/GenBank/DDBJ whole genome shotgun (WGS) entry which is preliminary data.</text>
</comment>
<name>A0A5B7IB29_PORTR</name>